<sequence>MKTKLLLILFCIGFVGIEAVSIAKPPTSNNVQEQINGIPVYRQSGSFIAPETLDGLISTSDLVVIAKINQSIEEAKSVPEVAADGTIGAPISQVQGEIRQVFKGNFFLKGQTITIGQQAAVLTAEDGKPYIRAIDDYQPFKKGRYLLFLKKGFDGQTYFPIGVYYGKYNIDGTDTSEDVIQDETFKNIRSAVRQRFKDSE</sequence>
<comment type="caution">
    <text evidence="1">The sequence shown here is derived from an EMBL/GenBank/DDBJ whole genome shotgun (WGS) entry which is preliminary data.</text>
</comment>
<dbReference type="EMBL" id="JAECZC010000093">
    <property type="protein sequence ID" value="MBH8566315.1"/>
    <property type="molecule type" value="Genomic_DNA"/>
</dbReference>
<evidence type="ECO:0000313" key="2">
    <source>
        <dbReference type="Proteomes" id="UP000632766"/>
    </source>
</evidence>
<name>A0A8J7HZ48_9NOST</name>
<dbReference type="RefSeq" id="WP_198128076.1">
    <property type="nucleotide sequence ID" value="NZ_JAECZC010000093.1"/>
</dbReference>
<dbReference type="AlphaFoldDB" id="A0A8J7HZ48"/>
<accession>A0A8J7HZ48</accession>
<organism evidence="1 2">
    <name type="scientific">Amazonocrinis nigriterrae CENA67</name>
    <dbReference type="NCBI Taxonomy" id="2794033"/>
    <lineage>
        <taxon>Bacteria</taxon>
        <taxon>Bacillati</taxon>
        <taxon>Cyanobacteriota</taxon>
        <taxon>Cyanophyceae</taxon>
        <taxon>Nostocales</taxon>
        <taxon>Nostocaceae</taxon>
        <taxon>Amazonocrinis</taxon>
        <taxon>Amazonocrinis nigriterrae</taxon>
    </lineage>
</organism>
<dbReference type="Proteomes" id="UP000632766">
    <property type="component" value="Unassembled WGS sequence"/>
</dbReference>
<reference evidence="1 2" key="1">
    <citation type="journal article" date="2021" name="Int. J. Syst. Evol. Microbiol.">
        <title>Amazonocrinis nigriterrae gen. nov., sp. nov., Atlanticothrix silvestris gen. nov., sp. nov. and Dendronalium phyllosphericum gen. nov., sp. nov., nostocacean cyanobacteria from Brazilian environments.</title>
        <authorList>
            <person name="Alvarenga D.O."/>
            <person name="Andreote A.P.D."/>
            <person name="Branco L.H.Z."/>
            <person name="Delbaje E."/>
            <person name="Cruz R.B."/>
            <person name="Varani A.M."/>
            <person name="Fiore M.F."/>
        </authorList>
    </citation>
    <scope>NUCLEOTIDE SEQUENCE [LARGE SCALE GENOMIC DNA]</scope>
    <source>
        <strain evidence="1 2">CENA67</strain>
    </source>
</reference>
<evidence type="ECO:0000313" key="1">
    <source>
        <dbReference type="EMBL" id="MBH8566315.1"/>
    </source>
</evidence>
<gene>
    <name evidence="1" type="ORF">I8748_29890</name>
</gene>
<keyword evidence="2" id="KW-1185">Reference proteome</keyword>
<protein>
    <submittedName>
        <fullName evidence="1">Uncharacterized protein</fullName>
    </submittedName>
</protein>
<proteinExistence type="predicted"/>